<reference evidence="1" key="1">
    <citation type="submission" date="2018-05" db="EMBL/GenBank/DDBJ databases">
        <authorList>
            <person name="Lanie J.A."/>
            <person name="Ng W.-L."/>
            <person name="Kazmierczak K.M."/>
            <person name="Andrzejewski T.M."/>
            <person name="Davidsen T.M."/>
            <person name="Wayne K.J."/>
            <person name="Tettelin H."/>
            <person name="Glass J.I."/>
            <person name="Rusch D."/>
            <person name="Podicherti R."/>
            <person name="Tsui H.-C.T."/>
            <person name="Winkler M.E."/>
        </authorList>
    </citation>
    <scope>NUCLEOTIDE SEQUENCE</scope>
</reference>
<dbReference type="AlphaFoldDB" id="A0A383B1T2"/>
<dbReference type="EMBL" id="UINC01196417">
    <property type="protein sequence ID" value="SVE13415.1"/>
    <property type="molecule type" value="Genomic_DNA"/>
</dbReference>
<evidence type="ECO:0000313" key="1">
    <source>
        <dbReference type="EMBL" id="SVE13415.1"/>
    </source>
</evidence>
<sequence>MLRFYTKEEKKMKPDSTSGVRILSRKIRVYILLILGLFLTGVHVPQSLAKGAELLITAEKLSDIPKDQRIVVDTRPAWKFLLGHIPG</sequence>
<evidence type="ECO:0008006" key="2">
    <source>
        <dbReference type="Google" id="ProtNLM"/>
    </source>
</evidence>
<dbReference type="SUPFAM" id="SSF52821">
    <property type="entry name" value="Rhodanese/Cell cycle control phosphatase"/>
    <property type="match status" value="1"/>
</dbReference>
<feature type="non-terminal residue" evidence="1">
    <location>
        <position position="87"/>
    </location>
</feature>
<proteinExistence type="predicted"/>
<dbReference type="InterPro" id="IPR036873">
    <property type="entry name" value="Rhodanese-like_dom_sf"/>
</dbReference>
<organism evidence="1">
    <name type="scientific">marine metagenome</name>
    <dbReference type="NCBI Taxonomy" id="408172"/>
    <lineage>
        <taxon>unclassified sequences</taxon>
        <taxon>metagenomes</taxon>
        <taxon>ecological metagenomes</taxon>
    </lineage>
</organism>
<name>A0A383B1T2_9ZZZZ</name>
<gene>
    <name evidence="1" type="ORF">METZ01_LOCUS466269</name>
</gene>
<protein>
    <recommendedName>
        <fullName evidence="2">Rhodanese domain-containing protein</fullName>
    </recommendedName>
</protein>
<accession>A0A383B1T2</accession>